<dbReference type="PROSITE" id="PS50943">
    <property type="entry name" value="HTH_CROC1"/>
    <property type="match status" value="1"/>
</dbReference>
<evidence type="ECO:0000313" key="3">
    <source>
        <dbReference type="Proteomes" id="UP000784880"/>
    </source>
</evidence>
<dbReference type="InterPro" id="IPR001387">
    <property type="entry name" value="Cro/C1-type_HTH"/>
</dbReference>
<keyword evidence="3" id="KW-1185">Reference proteome</keyword>
<dbReference type="Proteomes" id="UP000784880">
    <property type="component" value="Unassembled WGS sequence"/>
</dbReference>
<dbReference type="SMART" id="SM00530">
    <property type="entry name" value="HTH_XRE"/>
    <property type="match status" value="1"/>
</dbReference>
<sequence length="91" mass="10351">MDITPALKKARIREGISQEELAFRMNRSRSSVTKMELGKQKIHFSDAVEWFKHTNAQDILIATLVSFDPTIVAEAMRVMSQLVGGMVIWMI</sequence>
<comment type="caution">
    <text evidence="2">The sequence shown here is derived from an EMBL/GenBank/DDBJ whole genome shotgun (WGS) entry which is preliminary data.</text>
</comment>
<dbReference type="Pfam" id="PF01381">
    <property type="entry name" value="HTH_3"/>
    <property type="match status" value="1"/>
</dbReference>
<organism evidence="2 3">
    <name type="scientific">Evansella tamaricis</name>
    <dbReference type="NCBI Taxonomy" id="2069301"/>
    <lineage>
        <taxon>Bacteria</taxon>
        <taxon>Bacillati</taxon>
        <taxon>Bacillota</taxon>
        <taxon>Bacilli</taxon>
        <taxon>Bacillales</taxon>
        <taxon>Bacillaceae</taxon>
        <taxon>Evansella</taxon>
    </lineage>
</organism>
<reference evidence="2 3" key="1">
    <citation type="submission" date="2021-06" db="EMBL/GenBank/DDBJ databases">
        <title>Bacillus sp. RD4P76, an endophyte from a halophyte.</title>
        <authorList>
            <person name="Sun J.-Q."/>
        </authorList>
    </citation>
    <scope>NUCLEOTIDE SEQUENCE [LARGE SCALE GENOMIC DNA]</scope>
    <source>
        <strain evidence="2 3">CGMCC 1.15917</strain>
    </source>
</reference>
<dbReference type="EMBL" id="JAHQCS010000057">
    <property type="protein sequence ID" value="MBU9711110.1"/>
    <property type="molecule type" value="Genomic_DNA"/>
</dbReference>
<evidence type="ECO:0000313" key="2">
    <source>
        <dbReference type="EMBL" id="MBU9711110.1"/>
    </source>
</evidence>
<accession>A0ABS6JF70</accession>
<name>A0ABS6JF70_9BACI</name>
<proteinExistence type="predicted"/>
<feature type="domain" description="HTH cro/C1-type" evidence="1">
    <location>
        <begin position="7"/>
        <end position="42"/>
    </location>
</feature>
<dbReference type="CDD" id="cd00093">
    <property type="entry name" value="HTH_XRE"/>
    <property type="match status" value="1"/>
</dbReference>
<gene>
    <name evidence="2" type="ORF">KS419_05075</name>
</gene>
<protein>
    <submittedName>
        <fullName evidence="2">Helix-turn-helix domain-containing protein</fullName>
    </submittedName>
</protein>
<dbReference type="RefSeq" id="WP_217065000.1">
    <property type="nucleotide sequence ID" value="NZ_JAHQCS010000057.1"/>
</dbReference>
<evidence type="ECO:0000259" key="1">
    <source>
        <dbReference type="PROSITE" id="PS50943"/>
    </source>
</evidence>